<dbReference type="Gene3D" id="3.40.50.300">
    <property type="entry name" value="P-loop containing nucleotide triphosphate hydrolases"/>
    <property type="match status" value="1"/>
</dbReference>
<dbReference type="InterPro" id="IPR027417">
    <property type="entry name" value="P-loop_NTPase"/>
</dbReference>
<protein>
    <submittedName>
        <fullName evidence="1">Lactococcin g processing and transport ATP-binding protein</fullName>
    </submittedName>
</protein>
<dbReference type="AlphaFoldDB" id="M1ZXC5"/>
<evidence type="ECO:0000313" key="2">
    <source>
        <dbReference type="Proteomes" id="UP000011944"/>
    </source>
</evidence>
<proteinExistence type="predicted"/>
<dbReference type="SUPFAM" id="SSF52540">
    <property type="entry name" value="P-loop containing nucleoside triphosphate hydrolases"/>
    <property type="match status" value="1"/>
</dbReference>
<keyword evidence="1" id="KW-0067">ATP-binding</keyword>
<dbReference type="PATRIC" id="fig|1232189.3.peg.1706"/>
<reference evidence="1 2" key="1">
    <citation type="submission" date="2012-10" db="EMBL/GenBank/DDBJ databases">
        <authorList>
            <person name="Strain E.A."/>
            <person name="Brown E."/>
            <person name="Allard M.W."/>
            <person name="Gonzalez-Escalona N."/>
            <person name="Timme R."/>
        </authorList>
    </citation>
    <scope>NUCLEOTIDE SEQUENCE [LARGE SCALE GENOMIC DNA]</scope>
    <source>
        <strain evidence="1 2">CFSAN001627</strain>
    </source>
</reference>
<evidence type="ECO:0000313" key="1">
    <source>
        <dbReference type="EMBL" id="EKN41818.1"/>
    </source>
</evidence>
<gene>
    <name evidence="1" type="ORF">CFSAN001627_10773</name>
</gene>
<dbReference type="GO" id="GO:0005524">
    <property type="term" value="F:ATP binding"/>
    <property type="evidence" value="ECO:0007669"/>
    <property type="project" value="UniProtKB-KW"/>
</dbReference>
<organism evidence="1 2">
    <name type="scientific">Clostridium botulinum CFSAN001627</name>
    <dbReference type="NCBI Taxonomy" id="1232189"/>
    <lineage>
        <taxon>Bacteria</taxon>
        <taxon>Bacillati</taxon>
        <taxon>Bacillota</taxon>
        <taxon>Clostridia</taxon>
        <taxon>Eubacteriales</taxon>
        <taxon>Clostridiaceae</taxon>
        <taxon>Clostridium</taxon>
    </lineage>
</organism>
<accession>M1ZXC5</accession>
<comment type="caution">
    <text evidence="1">The sequence shown here is derived from an EMBL/GenBank/DDBJ whole genome shotgun (WGS) entry which is preliminary data.</text>
</comment>
<dbReference type="EMBL" id="AMXI01000634">
    <property type="protein sequence ID" value="EKN41818.1"/>
    <property type="molecule type" value="Genomic_DNA"/>
</dbReference>
<name>M1ZXC5_CLOBO</name>
<reference evidence="1 2" key="2">
    <citation type="submission" date="2013-03" db="EMBL/GenBank/DDBJ databases">
        <title>Diversity in Clostridium botulinum.</title>
        <authorList>
            <person name="Timme R.E."/>
            <person name="Allard M."/>
            <person name="Luo Y."/>
            <person name="Strain E."/>
            <person name="Gonzalez-Escalona N."/>
            <person name="Brown E."/>
        </authorList>
    </citation>
    <scope>NUCLEOTIDE SEQUENCE [LARGE SCALE GENOMIC DNA]</scope>
    <source>
        <strain evidence="1 2">CFSAN001627</strain>
    </source>
</reference>
<sequence>MFSGTIKENVILGKESVSYGEIKTACEDAGCDSFIERLPGKYDTF</sequence>
<dbReference type="Proteomes" id="UP000011944">
    <property type="component" value="Unassembled WGS sequence"/>
</dbReference>
<keyword evidence="1" id="KW-0547">Nucleotide-binding</keyword>